<dbReference type="InterPro" id="IPR010259">
    <property type="entry name" value="S8pro/Inhibitor_I9"/>
</dbReference>
<dbReference type="PROSITE" id="PS51892">
    <property type="entry name" value="SUBTILASE"/>
    <property type="match status" value="1"/>
</dbReference>
<gene>
    <name evidence="8" type="ORF">H6P81_002116</name>
</gene>
<dbReference type="InterPro" id="IPR000873">
    <property type="entry name" value="AMP-dep_synth/lig_dom"/>
</dbReference>
<feature type="transmembrane region" description="Helical" evidence="4">
    <location>
        <begin position="377"/>
        <end position="402"/>
    </location>
</feature>
<comment type="similarity">
    <text evidence="1 3">Belongs to the peptidase S8 family.</text>
</comment>
<dbReference type="Pfam" id="PF05922">
    <property type="entry name" value="Inhibitor_I9"/>
    <property type="match status" value="1"/>
</dbReference>
<reference evidence="8 9" key="1">
    <citation type="submission" date="2021-07" db="EMBL/GenBank/DDBJ databases">
        <title>The Aristolochia fimbriata genome: insights into angiosperm evolution, floral development and chemical biosynthesis.</title>
        <authorList>
            <person name="Jiao Y."/>
        </authorList>
    </citation>
    <scope>NUCLEOTIDE SEQUENCE [LARGE SCALE GENOMIC DNA]</scope>
    <source>
        <strain evidence="8">IBCAS-2021</strain>
        <tissue evidence="8">Leaf</tissue>
    </source>
</reference>
<evidence type="ECO:0000313" key="9">
    <source>
        <dbReference type="Proteomes" id="UP000825729"/>
    </source>
</evidence>
<feature type="domain" description="Inhibitor I9" evidence="7">
    <location>
        <begin position="1"/>
        <end position="62"/>
    </location>
</feature>
<dbReference type="Gene3D" id="3.40.50.200">
    <property type="entry name" value="Peptidase S8/S53 domain"/>
    <property type="match status" value="1"/>
</dbReference>
<dbReference type="InterPro" id="IPR036852">
    <property type="entry name" value="Peptidase_S8/S53_dom_sf"/>
</dbReference>
<dbReference type="Gene3D" id="3.50.30.30">
    <property type="match status" value="1"/>
</dbReference>
<comment type="caution">
    <text evidence="8">The sequence shown here is derived from an EMBL/GenBank/DDBJ whole genome shotgun (WGS) entry which is preliminary data.</text>
</comment>
<keyword evidence="9" id="KW-1185">Reference proteome</keyword>
<proteinExistence type="inferred from homology"/>
<dbReference type="InterPro" id="IPR042099">
    <property type="entry name" value="ANL_N_sf"/>
</dbReference>
<evidence type="ECO:0000256" key="1">
    <source>
        <dbReference type="ARBA" id="ARBA00011073"/>
    </source>
</evidence>
<dbReference type="SUPFAM" id="SSF52743">
    <property type="entry name" value="Subtilisin-like"/>
    <property type="match status" value="1"/>
</dbReference>
<evidence type="ECO:0000259" key="5">
    <source>
        <dbReference type="Pfam" id="PF00082"/>
    </source>
</evidence>
<sequence>MDPSHKPSSFSTHESWHQAILISLSPSISSASSSSGRSKKLIYSYTHALHGFGAVLTPELAEIEKSPAHRATLKERLGKALTSTPHFLGLDYKSGVWPATSYGHDTIIGILDNEIWPESESFNDRKYDAVPKRWKGSCENGASSFNRSMCNRKLIGARYYYKGFEARTGRKVREEYKSPRDFEGHGTHTASTAAGSFVSNVSYFRYARGTAKGIAAGARLAIYKVIWFNLVVTSDVVAAMDQAMADGVDIISLSIEFKTSPYHADPLAIAALKAVNKGIYVVCAARNHGLAKSTHNGAPWITTVGASTIDRNFSAQLSLGKLGNNYLKLIKCTSYYPRIGCIWIHGSRIPKTIVRGKYSATSRNWNRAIWLPQYHDMGLIGGLFTALVSGGSAVLFSPIAFIKNPLMWLDTMSKYRATHSAGPNFAFELVVRRLETDAEKVQDFDLSSMIFLMVAAEPGRQKTLKRGDGSGIRFGGELRLRELCIRGRKTHFGRLARQSLLRIRWFR</sequence>
<name>A0AAV7FDG2_ARIFI</name>
<dbReference type="Gene3D" id="3.30.70.80">
    <property type="entry name" value="Peptidase S8 propeptide/proteinase inhibitor I9"/>
    <property type="match status" value="1"/>
</dbReference>
<accession>A0AAV7FDG2</accession>
<dbReference type="GO" id="GO:0006508">
    <property type="term" value="P:proteolysis"/>
    <property type="evidence" value="ECO:0007669"/>
    <property type="project" value="InterPro"/>
</dbReference>
<dbReference type="EMBL" id="JAINDJ010000002">
    <property type="protein sequence ID" value="KAG9457608.1"/>
    <property type="molecule type" value="Genomic_DNA"/>
</dbReference>
<dbReference type="CDD" id="cd04852">
    <property type="entry name" value="Peptidases_S8_3"/>
    <property type="match status" value="1"/>
</dbReference>
<evidence type="ECO:0000256" key="4">
    <source>
        <dbReference type="SAM" id="Phobius"/>
    </source>
</evidence>
<evidence type="ECO:0000256" key="3">
    <source>
        <dbReference type="PROSITE-ProRule" id="PRU01240"/>
    </source>
</evidence>
<dbReference type="InterPro" id="IPR045051">
    <property type="entry name" value="SBT"/>
</dbReference>
<organism evidence="8 9">
    <name type="scientific">Aristolochia fimbriata</name>
    <name type="common">White veined hardy Dutchman's pipe vine</name>
    <dbReference type="NCBI Taxonomy" id="158543"/>
    <lineage>
        <taxon>Eukaryota</taxon>
        <taxon>Viridiplantae</taxon>
        <taxon>Streptophyta</taxon>
        <taxon>Embryophyta</taxon>
        <taxon>Tracheophyta</taxon>
        <taxon>Spermatophyta</taxon>
        <taxon>Magnoliopsida</taxon>
        <taxon>Magnoliidae</taxon>
        <taxon>Piperales</taxon>
        <taxon>Aristolochiaceae</taxon>
        <taxon>Aristolochia</taxon>
    </lineage>
</organism>
<keyword evidence="2" id="KW-0732">Signal</keyword>
<feature type="domain" description="Peptidase S8/S53" evidence="5">
    <location>
        <begin position="103"/>
        <end position="324"/>
    </location>
</feature>
<dbReference type="Proteomes" id="UP000825729">
    <property type="component" value="Unassembled WGS sequence"/>
</dbReference>
<dbReference type="Gene3D" id="3.40.50.12780">
    <property type="entry name" value="N-terminal domain of ligase-like"/>
    <property type="match status" value="1"/>
</dbReference>
<feature type="domain" description="AMP-dependent synthetase/ligase" evidence="6">
    <location>
        <begin position="369"/>
        <end position="465"/>
    </location>
</feature>
<dbReference type="InterPro" id="IPR037045">
    <property type="entry name" value="S8pro/Inhibitor_I9_sf"/>
</dbReference>
<dbReference type="Pfam" id="PF00501">
    <property type="entry name" value="AMP-binding"/>
    <property type="match status" value="1"/>
</dbReference>
<dbReference type="PANTHER" id="PTHR10795">
    <property type="entry name" value="PROPROTEIN CONVERTASE SUBTILISIN/KEXIN"/>
    <property type="match status" value="1"/>
</dbReference>
<dbReference type="SUPFAM" id="SSF56801">
    <property type="entry name" value="Acetyl-CoA synthetase-like"/>
    <property type="match status" value="1"/>
</dbReference>
<dbReference type="AlphaFoldDB" id="A0AAV7FDG2"/>
<evidence type="ECO:0000313" key="8">
    <source>
        <dbReference type="EMBL" id="KAG9457608.1"/>
    </source>
</evidence>
<dbReference type="InterPro" id="IPR034197">
    <property type="entry name" value="Peptidases_S8_3"/>
</dbReference>
<evidence type="ECO:0000259" key="6">
    <source>
        <dbReference type="Pfam" id="PF00501"/>
    </source>
</evidence>
<evidence type="ECO:0000256" key="2">
    <source>
        <dbReference type="ARBA" id="ARBA00022729"/>
    </source>
</evidence>
<protein>
    <submittedName>
        <fullName evidence="8">Uncharacterized protein</fullName>
    </submittedName>
</protein>
<dbReference type="InterPro" id="IPR000209">
    <property type="entry name" value="Peptidase_S8/S53_dom"/>
</dbReference>
<evidence type="ECO:0000259" key="7">
    <source>
        <dbReference type="Pfam" id="PF05922"/>
    </source>
</evidence>
<comment type="caution">
    <text evidence="3">Lacks conserved residue(s) required for the propagation of feature annotation.</text>
</comment>
<keyword evidence="4" id="KW-1133">Transmembrane helix</keyword>
<keyword evidence="4" id="KW-0472">Membrane</keyword>
<dbReference type="Pfam" id="PF00082">
    <property type="entry name" value="Peptidase_S8"/>
    <property type="match status" value="1"/>
</dbReference>
<dbReference type="GO" id="GO:0004252">
    <property type="term" value="F:serine-type endopeptidase activity"/>
    <property type="evidence" value="ECO:0007669"/>
    <property type="project" value="InterPro"/>
</dbReference>
<keyword evidence="4" id="KW-0812">Transmembrane</keyword>